<dbReference type="Gene3D" id="3.10.20.90">
    <property type="entry name" value="Phosphatidylinositol 3-kinase Catalytic Subunit, Chain A, domain 1"/>
    <property type="match status" value="1"/>
</dbReference>
<protein>
    <recommendedName>
        <fullName evidence="1">Rad60/SUMO-like domain-containing protein</fullName>
    </recommendedName>
</protein>
<dbReference type="Pfam" id="PF11976">
    <property type="entry name" value="Rad60-SLD"/>
    <property type="match status" value="1"/>
</dbReference>
<evidence type="ECO:0000259" key="1">
    <source>
        <dbReference type="Pfam" id="PF11976"/>
    </source>
</evidence>
<evidence type="ECO:0000313" key="3">
    <source>
        <dbReference type="Proteomes" id="UP000669133"/>
    </source>
</evidence>
<evidence type="ECO:0000313" key="2">
    <source>
        <dbReference type="EMBL" id="KAG5421035.1"/>
    </source>
</evidence>
<accession>A0A8H7ZJM4</accession>
<dbReference type="Proteomes" id="UP000669133">
    <property type="component" value="Unassembled WGS sequence"/>
</dbReference>
<dbReference type="EMBL" id="JAEOAQ010000001">
    <property type="protein sequence ID" value="KAG5421035.1"/>
    <property type="molecule type" value="Genomic_DNA"/>
</dbReference>
<reference evidence="2 3" key="1">
    <citation type="submission" date="2020-12" db="EMBL/GenBank/DDBJ databases">
        <title>Effect of drift, selection, and recombination on the evolution of hybrid genomes in Candida yeast pathogens.</title>
        <authorList>
            <person name="Mixao V."/>
            <person name="Ksiezopolska E."/>
            <person name="Saus E."/>
            <person name="Boekhout T."/>
            <person name="Gacser A."/>
            <person name="Gabaldon T."/>
        </authorList>
    </citation>
    <scope>NUCLEOTIDE SEQUENCE [LARGE SCALE GENOMIC DNA]</scope>
    <source>
        <strain evidence="2 3">BP57</strain>
    </source>
</reference>
<keyword evidence="3" id="KW-1185">Reference proteome</keyword>
<dbReference type="GeneID" id="93648754"/>
<dbReference type="PANTHER" id="PTHR10562">
    <property type="entry name" value="SMALL UBIQUITIN-RELATED MODIFIER"/>
    <property type="match status" value="1"/>
</dbReference>
<name>A0A8H7ZJM4_9ASCO</name>
<dbReference type="AlphaFoldDB" id="A0A8H7ZJM4"/>
<dbReference type="SUPFAM" id="SSF54236">
    <property type="entry name" value="Ubiquitin-like"/>
    <property type="match status" value="1"/>
</dbReference>
<feature type="domain" description="Rad60/SUMO-like" evidence="1">
    <location>
        <begin position="85"/>
        <end position="149"/>
    </location>
</feature>
<sequence>MEKVINSKDTPKSLGMGEGDEIICWELSDRMRRGDEPSPSPSTIIMKEVNRAQGATTVGSSILMPSSIDTNSGQQSGGEDKIELLIAADPNIRSFYIIPPKQKLRKVIQRFCRDHKIDMRSHHFQFDDRLISAGDTPQSLKMSTGDRIDCWSYTLGA</sequence>
<comment type="caution">
    <text evidence="2">The sequence shown here is derived from an EMBL/GenBank/DDBJ whole genome shotgun (WGS) entry which is preliminary data.</text>
</comment>
<dbReference type="OrthoDB" id="442921at2759"/>
<dbReference type="CDD" id="cd01763">
    <property type="entry name" value="Ubl_SUMO_like"/>
    <property type="match status" value="1"/>
</dbReference>
<dbReference type="RefSeq" id="XP_067550151.1">
    <property type="nucleotide sequence ID" value="XM_067689975.1"/>
</dbReference>
<dbReference type="InterPro" id="IPR022617">
    <property type="entry name" value="Rad60/SUMO-like_dom"/>
</dbReference>
<gene>
    <name evidence="2" type="ORF">I9W82_000125</name>
</gene>
<proteinExistence type="predicted"/>
<organism evidence="2 3">
    <name type="scientific">Candida metapsilosis</name>
    <dbReference type="NCBI Taxonomy" id="273372"/>
    <lineage>
        <taxon>Eukaryota</taxon>
        <taxon>Fungi</taxon>
        <taxon>Dikarya</taxon>
        <taxon>Ascomycota</taxon>
        <taxon>Saccharomycotina</taxon>
        <taxon>Pichiomycetes</taxon>
        <taxon>Debaryomycetaceae</taxon>
        <taxon>Candida/Lodderomyces clade</taxon>
        <taxon>Candida</taxon>
    </lineage>
</organism>
<dbReference type="InterPro" id="IPR029071">
    <property type="entry name" value="Ubiquitin-like_domsf"/>
</dbReference>